<dbReference type="EMBL" id="DRKP01000177">
    <property type="protein sequence ID" value="HEB97539.1"/>
    <property type="molecule type" value="Genomic_DNA"/>
</dbReference>
<name>A0A831RRM3_9GAMM</name>
<keyword evidence="7 8" id="KW-0472">Membrane</keyword>
<evidence type="ECO:0000313" key="9">
    <source>
        <dbReference type="EMBL" id="HEB97539.1"/>
    </source>
</evidence>
<feature type="transmembrane region" description="Helical" evidence="8">
    <location>
        <begin position="181"/>
        <end position="198"/>
    </location>
</feature>
<evidence type="ECO:0000256" key="3">
    <source>
        <dbReference type="ARBA" id="ARBA00022448"/>
    </source>
</evidence>
<dbReference type="Pfam" id="PF03547">
    <property type="entry name" value="Mem_trans"/>
    <property type="match status" value="2"/>
</dbReference>
<feature type="transmembrane region" description="Helical" evidence="8">
    <location>
        <begin position="267"/>
        <end position="289"/>
    </location>
</feature>
<comment type="similarity">
    <text evidence="2">Belongs to the auxin efflux carrier (TC 2.A.69) family.</text>
</comment>
<evidence type="ECO:0000256" key="2">
    <source>
        <dbReference type="ARBA" id="ARBA00010145"/>
    </source>
</evidence>
<comment type="caution">
    <text evidence="9">The sequence shown here is derived from an EMBL/GenBank/DDBJ whole genome shotgun (WGS) entry which is preliminary data.</text>
</comment>
<feature type="transmembrane region" description="Helical" evidence="8">
    <location>
        <begin position="210"/>
        <end position="230"/>
    </location>
</feature>
<reference evidence="9" key="1">
    <citation type="journal article" date="2020" name="mSystems">
        <title>Genome- and Community-Level Interaction Insights into Carbon Utilization and Element Cycling Functions of Hydrothermarchaeota in Hydrothermal Sediment.</title>
        <authorList>
            <person name="Zhou Z."/>
            <person name="Liu Y."/>
            <person name="Xu W."/>
            <person name="Pan J."/>
            <person name="Luo Z.H."/>
            <person name="Li M."/>
        </authorList>
    </citation>
    <scope>NUCLEOTIDE SEQUENCE [LARGE SCALE GENOMIC DNA]</scope>
    <source>
        <strain evidence="9">HyVt-443</strain>
    </source>
</reference>
<proteinExistence type="inferred from homology"/>
<keyword evidence="5 8" id="KW-0812">Transmembrane</keyword>
<keyword evidence="4" id="KW-1003">Cell membrane</keyword>
<sequence>MLQQIFNIVFPIFFIALVGYLYGRRHAPDMAAVNRLNMDIFTPALIFDVLVGRDFDILAFGPLALAGVLVVLGSGLLAWPLARLLGYQVRTFVPPMMFSNSGNMGLPLMLFAFGEQALPAAVVLFMVENLLHFSVGTRMVDARASLLDMFKVPILIASLAGLGFSLSGTGLPLYLSRPIGMVGQIAIPLMLFSLGVRLTSIDFSDWRMGVVGAVACPLSGVVVALALQPLLQLEPLQYRLLLLFGALPPAVLNFIVAERYGQEPHRVASIVMLGNLGSLVVIPLILAFVL</sequence>
<evidence type="ECO:0000256" key="4">
    <source>
        <dbReference type="ARBA" id="ARBA00022475"/>
    </source>
</evidence>
<evidence type="ECO:0000256" key="7">
    <source>
        <dbReference type="ARBA" id="ARBA00023136"/>
    </source>
</evidence>
<keyword evidence="6 8" id="KW-1133">Transmembrane helix</keyword>
<evidence type="ECO:0000256" key="5">
    <source>
        <dbReference type="ARBA" id="ARBA00022692"/>
    </source>
</evidence>
<dbReference type="PANTHER" id="PTHR36838:SF1">
    <property type="entry name" value="SLR1864 PROTEIN"/>
    <property type="match status" value="1"/>
</dbReference>
<feature type="transmembrane region" description="Helical" evidence="8">
    <location>
        <begin position="63"/>
        <end position="86"/>
    </location>
</feature>
<dbReference type="AlphaFoldDB" id="A0A831RRM3"/>
<organism evidence="9">
    <name type="scientific">Sedimenticola thiotaurini</name>
    <dbReference type="NCBI Taxonomy" id="1543721"/>
    <lineage>
        <taxon>Bacteria</taxon>
        <taxon>Pseudomonadati</taxon>
        <taxon>Pseudomonadota</taxon>
        <taxon>Gammaproteobacteria</taxon>
        <taxon>Chromatiales</taxon>
        <taxon>Sedimenticolaceae</taxon>
        <taxon>Sedimenticola</taxon>
    </lineage>
</organism>
<comment type="subcellular location">
    <subcellularLocation>
        <location evidence="1">Cell membrane</location>
        <topology evidence="1">Multi-pass membrane protein</topology>
    </subcellularLocation>
</comment>
<protein>
    <submittedName>
        <fullName evidence="9">AEC family transporter</fullName>
    </submittedName>
</protein>
<dbReference type="PANTHER" id="PTHR36838">
    <property type="entry name" value="AUXIN EFFLUX CARRIER FAMILY PROTEIN"/>
    <property type="match status" value="1"/>
</dbReference>
<keyword evidence="3" id="KW-0813">Transport</keyword>
<evidence type="ECO:0000256" key="1">
    <source>
        <dbReference type="ARBA" id="ARBA00004651"/>
    </source>
</evidence>
<dbReference type="InterPro" id="IPR004776">
    <property type="entry name" value="Mem_transp_PIN-like"/>
</dbReference>
<feature type="transmembrane region" description="Helical" evidence="8">
    <location>
        <begin position="152"/>
        <end position="175"/>
    </location>
</feature>
<dbReference type="InterPro" id="IPR038770">
    <property type="entry name" value="Na+/solute_symporter_sf"/>
</dbReference>
<feature type="transmembrane region" description="Helical" evidence="8">
    <location>
        <begin position="106"/>
        <end position="131"/>
    </location>
</feature>
<evidence type="ECO:0000256" key="6">
    <source>
        <dbReference type="ARBA" id="ARBA00022989"/>
    </source>
</evidence>
<feature type="transmembrane region" description="Helical" evidence="8">
    <location>
        <begin position="236"/>
        <end position="255"/>
    </location>
</feature>
<dbReference type="Gene3D" id="1.20.1530.20">
    <property type="match status" value="1"/>
</dbReference>
<evidence type="ECO:0000256" key="8">
    <source>
        <dbReference type="SAM" id="Phobius"/>
    </source>
</evidence>
<gene>
    <name evidence="9" type="ORF">ENI96_14040</name>
</gene>
<dbReference type="GO" id="GO:0005886">
    <property type="term" value="C:plasma membrane"/>
    <property type="evidence" value="ECO:0007669"/>
    <property type="project" value="UniProtKB-SubCell"/>
</dbReference>
<dbReference type="Proteomes" id="UP000886251">
    <property type="component" value="Unassembled WGS sequence"/>
</dbReference>
<dbReference type="GO" id="GO:0055085">
    <property type="term" value="P:transmembrane transport"/>
    <property type="evidence" value="ECO:0007669"/>
    <property type="project" value="InterPro"/>
</dbReference>
<accession>A0A831RRM3</accession>
<feature type="transmembrane region" description="Helical" evidence="8">
    <location>
        <begin position="6"/>
        <end position="23"/>
    </location>
</feature>